<dbReference type="InterPro" id="IPR045263">
    <property type="entry name" value="GLUT"/>
</dbReference>
<dbReference type="GO" id="GO:0015149">
    <property type="term" value="F:hexose transmembrane transporter activity"/>
    <property type="evidence" value="ECO:0007669"/>
    <property type="project" value="TreeGrafter"/>
</dbReference>
<dbReference type="PANTHER" id="PTHR23503:SF8">
    <property type="entry name" value="FACILITATED GLUCOSE TRANSPORTER PROTEIN 1"/>
    <property type="match status" value="1"/>
</dbReference>
<dbReference type="Gene3D" id="1.20.1250.20">
    <property type="entry name" value="MFS general substrate transporter like domains"/>
    <property type="match status" value="1"/>
</dbReference>
<feature type="transmembrane region" description="Helical" evidence="7">
    <location>
        <begin position="67"/>
        <end position="84"/>
    </location>
</feature>
<keyword evidence="3" id="KW-0813">Transport</keyword>
<protein>
    <submittedName>
        <fullName evidence="10">Major Facilitator Superfamily (MFS)</fullName>
    </submittedName>
</protein>
<organism evidence="10 11">
    <name type="scientific">Pseudoloma neurophilia</name>
    <dbReference type="NCBI Taxonomy" id="146866"/>
    <lineage>
        <taxon>Eukaryota</taxon>
        <taxon>Fungi</taxon>
        <taxon>Fungi incertae sedis</taxon>
        <taxon>Microsporidia</taxon>
        <taxon>Pseudoloma</taxon>
    </lineage>
</organism>
<feature type="transmembrane region" description="Helical" evidence="7">
    <location>
        <begin position="123"/>
        <end position="143"/>
    </location>
</feature>
<sequence>KSILIAIFVHIAQQASCINAVITYSNGILDKNSDGSSAQQRTFCIGLFSLVVTCGASFIIESVGRKVLLQLSIAIVIASLWMLIKKYSAFSALLLFQFGFSFGLGPITWLLTNEIFPVEYQAIAAPLCSTINWFLATITVLFFEDWLHKYGMHILYGNISCLFIIACALQILLAETRGQDAKFQ</sequence>
<dbReference type="Proteomes" id="UP000051530">
    <property type="component" value="Unassembled WGS sequence"/>
</dbReference>
<evidence type="ECO:0000256" key="8">
    <source>
        <dbReference type="SAM" id="SignalP"/>
    </source>
</evidence>
<keyword evidence="4 7" id="KW-0812">Transmembrane</keyword>
<comment type="caution">
    <text evidence="10">The sequence shown here is derived from an EMBL/GenBank/DDBJ whole genome shotgun (WGS) entry which is preliminary data.</text>
</comment>
<feature type="chain" id="PRO_5006399033" evidence="8">
    <location>
        <begin position="18"/>
        <end position="184"/>
    </location>
</feature>
<comment type="subcellular location">
    <subcellularLocation>
        <location evidence="1">Membrane</location>
        <topology evidence="1">Multi-pass membrane protein</topology>
    </subcellularLocation>
</comment>
<evidence type="ECO:0000256" key="3">
    <source>
        <dbReference type="ARBA" id="ARBA00022448"/>
    </source>
</evidence>
<feature type="signal peptide" evidence="8">
    <location>
        <begin position="1"/>
        <end position="17"/>
    </location>
</feature>
<dbReference type="GO" id="GO:0016020">
    <property type="term" value="C:membrane"/>
    <property type="evidence" value="ECO:0007669"/>
    <property type="project" value="UniProtKB-SubCell"/>
</dbReference>
<evidence type="ECO:0000313" key="10">
    <source>
        <dbReference type="EMBL" id="KRH93205.1"/>
    </source>
</evidence>
<keyword evidence="8" id="KW-0732">Signal</keyword>
<dbReference type="EMBL" id="LGUB01000437">
    <property type="protein sequence ID" value="KRH93205.1"/>
    <property type="molecule type" value="Genomic_DNA"/>
</dbReference>
<evidence type="ECO:0000256" key="5">
    <source>
        <dbReference type="ARBA" id="ARBA00022989"/>
    </source>
</evidence>
<feature type="transmembrane region" description="Helical" evidence="7">
    <location>
        <begin position="38"/>
        <end position="60"/>
    </location>
</feature>
<keyword evidence="6 7" id="KW-0472">Membrane</keyword>
<dbReference type="InterPro" id="IPR003663">
    <property type="entry name" value="Sugar/inositol_transpt"/>
</dbReference>
<dbReference type="PROSITE" id="PS50850">
    <property type="entry name" value="MFS"/>
    <property type="match status" value="1"/>
</dbReference>
<feature type="non-terminal residue" evidence="10">
    <location>
        <position position="1"/>
    </location>
</feature>
<dbReference type="SUPFAM" id="SSF103473">
    <property type="entry name" value="MFS general substrate transporter"/>
    <property type="match status" value="1"/>
</dbReference>
<reference evidence="10 11" key="1">
    <citation type="submission" date="2015-07" db="EMBL/GenBank/DDBJ databases">
        <title>The genome of Pseudoloma neurophilia, a relevant intracellular parasite of the zebrafish.</title>
        <authorList>
            <person name="Ndikumana S."/>
            <person name="Pelin A."/>
            <person name="Sanders J."/>
            <person name="Corradi N."/>
        </authorList>
    </citation>
    <scope>NUCLEOTIDE SEQUENCE [LARGE SCALE GENOMIC DNA]</scope>
    <source>
        <strain evidence="10 11">MK1</strain>
    </source>
</reference>
<name>A0A0R0LZ81_9MICR</name>
<evidence type="ECO:0000259" key="9">
    <source>
        <dbReference type="PROSITE" id="PS50850"/>
    </source>
</evidence>
<keyword evidence="5 7" id="KW-1133">Transmembrane helix</keyword>
<dbReference type="PRINTS" id="PR00171">
    <property type="entry name" value="SUGRTRNSPORT"/>
</dbReference>
<evidence type="ECO:0000256" key="1">
    <source>
        <dbReference type="ARBA" id="ARBA00004141"/>
    </source>
</evidence>
<comment type="similarity">
    <text evidence="2">Belongs to the major facilitator superfamily. Sugar transporter (TC 2.A.1.1) family.</text>
</comment>
<dbReference type="InterPro" id="IPR005828">
    <property type="entry name" value="MFS_sugar_transport-like"/>
</dbReference>
<gene>
    <name evidence="10" type="ORF">M153_13030002</name>
</gene>
<evidence type="ECO:0000256" key="6">
    <source>
        <dbReference type="ARBA" id="ARBA00023136"/>
    </source>
</evidence>
<evidence type="ECO:0000313" key="11">
    <source>
        <dbReference type="Proteomes" id="UP000051530"/>
    </source>
</evidence>
<dbReference type="PROSITE" id="PS00216">
    <property type="entry name" value="SUGAR_TRANSPORT_1"/>
    <property type="match status" value="1"/>
</dbReference>
<feature type="transmembrane region" description="Helical" evidence="7">
    <location>
        <begin position="155"/>
        <end position="174"/>
    </location>
</feature>
<evidence type="ECO:0000256" key="4">
    <source>
        <dbReference type="ARBA" id="ARBA00022692"/>
    </source>
</evidence>
<dbReference type="InterPro" id="IPR005829">
    <property type="entry name" value="Sugar_transporter_CS"/>
</dbReference>
<dbReference type="Pfam" id="PF00083">
    <property type="entry name" value="Sugar_tr"/>
    <property type="match status" value="1"/>
</dbReference>
<dbReference type="AlphaFoldDB" id="A0A0R0LZ81"/>
<feature type="domain" description="Major facilitator superfamily (MFS) profile" evidence="9">
    <location>
        <begin position="1"/>
        <end position="178"/>
    </location>
</feature>
<dbReference type="VEuPathDB" id="MicrosporidiaDB:M153_13030002"/>
<evidence type="ECO:0000256" key="2">
    <source>
        <dbReference type="ARBA" id="ARBA00010992"/>
    </source>
</evidence>
<dbReference type="PANTHER" id="PTHR23503">
    <property type="entry name" value="SOLUTE CARRIER FAMILY 2"/>
    <property type="match status" value="1"/>
</dbReference>
<dbReference type="InterPro" id="IPR036259">
    <property type="entry name" value="MFS_trans_sf"/>
</dbReference>
<evidence type="ECO:0000256" key="7">
    <source>
        <dbReference type="SAM" id="Phobius"/>
    </source>
</evidence>
<dbReference type="InterPro" id="IPR020846">
    <property type="entry name" value="MFS_dom"/>
</dbReference>
<keyword evidence="11" id="KW-1185">Reference proteome</keyword>
<feature type="transmembrane region" description="Helical" evidence="7">
    <location>
        <begin position="90"/>
        <end position="111"/>
    </location>
</feature>
<accession>A0A0R0LZ81</accession>
<proteinExistence type="inferred from homology"/>
<dbReference type="OrthoDB" id="2196240at2759"/>